<dbReference type="RefSeq" id="XP_066799266.1">
    <property type="nucleotide sequence ID" value="XM_066950051.1"/>
</dbReference>
<proteinExistence type="predicted"/>
<reference evidence="1 2" key="1">
    <citation type="journal article" date="2024" name="bioRxiv">
        <title>Comparative genomics of Cryptococcus and Kwoniella reveals pathogenesis evolution and contrasting karyotype dynamics via intercentromeric recombination or chromosome fusion.</title>
        <authorList>
            <person name="Coelho M.A."/>
            <person name="David-Palma M."/>
            <person name="Shea T."/>
            <person name="Bowers K."/>
            <person name="McGinley-Smith S."/>
            <person name="Mohammad A.W."/>
            <person name="Gnirke A."/>
            <person name="Yurkov A.M."/>
            <person name="Nowrousian M."/>
            <person name="Sun S."/>
            <person name="Cuomo C.A."/>
            <person name="Heitman J."/>
        </authorList>
    </citation>
    <scope>NUCLEOTIDE SEQUENCE [LARGE SCALE GENOMIC DNA]</scope>
    <source>
        <strain evidence="1 2">CBS 13917</strain>
    </source>
</reference>
<dbReference type="EMBL" id="JBCAWK010000015">
    <property type="protein sequence ID" value="KAK8843318.1"/>
    <property type="molecule type" value="Genomic_DNA"/>
</dbReference>
<organism evidence="1 2">
    <name type="scientific">Kwoniella newhampshirensis</name>
    <dbReference type="NCBI Taxonomy" id="1651941"/>
    <lineage>
        <taxon>Eukaryota</taxon>
        <taxon>Fungi</taxon>
        <taxon>Dikarya</taxon>
        <taxon>Basidiomycota</taxon>
        <taxon>Agaricomycotina</taxon>
        <taxon>Tremellomycetes</taxon>
        <taxon>Tremellales</taxon>
        <taxon>Cryptococcaceae</taxon>
        <taxon>Kwoniella</taxon>
    </lineage>
</organism>
<gene>
    <name evidence="1" type="ORF">IAR55_006973</name>
</gene>
<dbReference type="Proteomes" id="UP001388673">
    <property type="component" value="Unassembled WGS sequence"/>
</dbReference>
<protein>
    <submittedName>
        <fullName evidence="1">Uncharacterized protein</fullName>
    </submittedName>
</protein>
<evidence type="ECO:0000313" key="1">
    <source>
        <dbReference type="EMBL" id="KAK8843318.1"/>
    </source>
</evidence>
<name>A0AAW0YW37_9TREE</name>
<evidence type="ECO:0000313" key="2">
    <source>
        <dbReference type="Proteomes" id="UP001388673"/>
    </source>
</evidence>
<keyword evidence="2" id="KW-1185">Reference proteome</keyword>
<accession>A0AAW0YW37</accession>
<comment type="caution">
    <text evidence="1">The sequence shown here is derived from an EMBL/GenBank/DDBJ whole genome shotgun (WGS) entry which is preliminary data.</text>
</comment>
<dbReference type="AlphaFoldDB" id="A0AAW0YW37"/>
<dbReference type="GeneID" id="92184231"/>
<dbReference type="KEGG" id="kne:92184231"/>
<sequence length="213" mass="25466">MSSAKVISWRDPQKVLRLLELVSSSDRWRKAFFVPSHSKRQEDRWLIAREICSVLFKNDDWMLDREKEGLVYRDMEGRWVATECWIRKSPNPVEHKMYRLMKDFREQKYHFEYGIDPRWTCMKMCRRRNEIMSQVTSPTTSFYKLSCWTSHFLPALLPLLATVARQIQPAQIARGELTSIRTLHPPLDRRNVGATEIRQKVLDFVKYGKETPW</sequence>